<evidence type="ECO:0000256" key="1">
    <source>
        <dbReference type="SAM" id="MobiDB-lite"/>
    </source>
</evidence>
<evidence type="ECO:0000313" key="3">
    <source>
        <dbReference type="Proteomes" id="UP001498398"/>
    </source>
</evidence>
<name>A0ABR1JCU5_9AGAR</name>
<feature type="compositionally biased region" description="Basic and acidic residues" evidence="1">
    <location>
        <begin position="179"/>
        <end position="193"/>
    </location>
</feature>
<comment type="caution">
    <text evidence="2">The sequence shown here is derived from an EMBL/GenBank/DDBJ whole genome shotgun (WGS) entry which is preliminary data.</text>
</comment>
<reference evidence="2 3" key="1">
    <citation type="submission" date="2024-01" db="EMBL/GenBank/DDBJ databases">
        <title>A draft genome for the cacao thread blight pathogen Marasmiellus scandens.</title>
        <authorList>
            <person name="Baruah I.K."/>
            <person name="Leung J."/>
            <person name="Bukari Y."/>
            <person name="Amoako-Attah I."/>
            <person name="Meinhardt L.W."/>
            <person name="Bailey B.A."/>
            <person name="Cohen S.P."/>
        </authorList>
    </citation>
    <scope>NUCLEOTIDE SEQUENCE [LARGE SCALE GENOMIC DNA]</scope>
    <source>
        <strain evidence="2 3">GH-19</strain>
    </source>
</reference>
<organism evidence="2 3">
    <name type="scientific">Marasmiellus scandens</name>
    <dbReference type="NCBI Taxonomy" id="2682957"/>
    <lineage>
        <taxon>Eukaryota</taxon>
        <taxon>Fungi</taxon>
        <taxon>Dikarya</taxon>
        <taxon>Basidiomycota</taxon>
        <taxon>Agaricomycotina</taxon>
        <taxon>Agaricomycetes</taxon>
        <taxon>Agaricomycetidae</taxon>
        <taxon>Agaricales</taxon>
        <taxon>Marasmiineae</taxon>
        <taxon>Omphalotaceae</taxon>
        <taxon>Marasmiellus</taxon>
    </lineage>
</organism>
<protein>
    <submittedName>
        <fullName evidence="2">Uncharacterized protein</fullName>
    </submittedName>
</protein>
<dbReference type="EMBL" id="JBANRG010000018">
    <property type="protein sequence ID" value="KAK7458136.1"/>
    <property type="molecule type" value="Genomic_DNA"/>
</dbReference>
<sequence length="201" mass="22555">MHGLTKTGDFLYGGRAIVYALLAAFDPAFIHGGQILLQHLREQWWCKPQPLSSRKAHLSDFSKKVNRKSCDTNYSSPGPVVHIELSKIVHHDFEHGQPANGSNSDKGNSQHKDLNKSQVADILEVNESNDNGYSIYQNIKQPVITFSDISPGNGFNNDVEMLEHNKSTEQGKAEGNILKQKESNRQQEEKAVEGDLFWKNI</sequence>
<proteinExistence type="predicted"/>
<feature type="region of interest" description="Disordered" evidence="1">
    <location>
        <begin position="167"/>
        <end position="201"/>
    </location>
</feature>
<dbReference type="Proteomes" id="UP001498398">
    <property type="component" value="Unassembled WGS sequence"/>
</dbReference>
<evidence type="ECO:0000313" key="2">
    <source>
        <dbReference type="EMBL" id="KAK7458136.1"/>
    </source>
</evidence>
<keyword evidence="3" id="KW-1185">Reference proteome</keyword>
<feature type="region of interest" description="Disordered" evidence="1">
    <location>
        <begin position="94"/>
        <end position="113"/>
    </location>
</feature>
<accession>A0ABR1JCU5</accession>
<gene>
    <name evidence="2" type="ORF">VKT23_010044</name>
</gene>